<evidence type="ECO:0000256" key="2">
    <source>
        <dbReference type="SAM" id="MobiDB-lite"/>
    </source>
</evidence>
<evidence type="ECO:0000256" key="1">
    <source>
        <dbReference type="SAM" id="Coils"/>
    </source>
</evidence>
<keyword evidence="1" id="KW-0175">Coiled coil</keyword>
<protein>
    <recommendedName>
        <fullName evidence="5">DUF4355 domain-containing protein</fullName>
    </recommendedName>
</protein>
<dbReference type="AlphaFoldDB" id="A0A1H4VE33"/>
<evidence type="ECO:0008006" key="5">
    <source>
        <dbReference type="Google" id="ProtNLM"/>
    </source>
</evidence>
<gene>
    <name evidence="3" type="ORF">SAMN04489745_3167</name>
</gene>
<organism evidence="3 4">
    <name type="scientific">Arthrobacter woluwensis</name>
    <dbReference type="NCBI Taxonomy" id="156980"/>
    <lineage>
        <taxon>Bacteria</taxon>
        <taxon>Bacillati</taxon>
        <taxon>Actinomycetota</taxon>
        <taxon>Actinomycetes</taxon>
        <taxon>Micrococcales</taxon>
        <taxon>Micrococcaceae</taxon>
        <taxon>Arthrobacter</taxon>
    </lineage>
</organism>
<feature type="region of interest" description="Disordered" evidence="2">
    <location>
        <begin position="136"/>
        <end position="167"/>
    </location>
</feature>
<sequence>MPPWATRTTPHQRENPPSPCPSPSRRAFVPPATQEDLDRIVGQRLARERDKYADYEELKAKAEQFTKLEEANKTELQKATERAEQLAKENATLQATALRASVAAAKGVPENLLSGGTREEIEAAADALLAFRGTKQTAPVVPAQGKTPSKITDDPTRETARKLFGNN</sequence>
<name>A0A1H4VE33_9MICC</name>
<dbReference type="Proteomes" id="UP000182652">
    <property type="component" value="Unassembled WGS sequence"/>
</dbReference>
<feature type="compositionally biased region" description="Basic and acidic residues" evidence="2">
    <location>
        <begin position="151"/>
        <end position="161"/>
    </location>
</feature>
<proteinExistence type="predicted"/>
<reference evidence="3 4" key="1">
    <citation type="submission" date="2016-10" db="EMBL/GenBank/DDBJ databases">
        <authorList>
            <person name="de Groot N.N."/>
        </authorList>
    </citation>
    <scope>NUCLEOTIDE SEQUENCE [LARGE SCALE GENOMIC DNA]</scope>
    <source>
        <strain evidence="3 4">DSM 10495</strain>
    </source>
</reference>
<feature type="coiled-coil region" evidence="1">
    <location>
        <begin position="45"/>
        <end position="96"/>
    </location>
</feature>
<accession>A0A1H4VE33</accession>
<evidence type="ECO:0000313" key="4">
    <source>
        <dbReference type="Proteomes" id="UP000182652"/>
    </source>
</evidence>
<dbReference type="EMBL" id="FNSN01000004">
    <property type="protein sequence ID" value="SEC79223.1"/>
    <property type="molecule type" value="Genomic_DNA"/>
</dbReference>
<evidence type="ECO:0000313" key="3">
    <source>
        <dbReference type="EMBL" id="SEC79223.1"/>
    </source>
</evidence>
<keyword evidence="4" id="KW-1185">Reference proteome</keyword>
<dbReference type="STRING" id="156980.SAMN04489745_3167"/>
<dbReference type="RefSeq" id="WP_074784624.1">
    <property type="nucleotide sequence ID" value="NZ_FNSN01000004.1"/>
</dbReference>
<feature type="region of interest" description="Disordered" evidence="2">
    <location>
        <begin position="1"/>
        <end position="43"/>
    </location>
</feature>